<organism evidence="4 5">
    <name type="scientific">Skermanella cutis</name>
    <dbReference type="NCBI Taxonomy" id="2775420"/>
    <lineage>
        <taxon>Bacteria</taxon>
        <taxon>Pseudomonadati</taxon>
        <taxon>Pseudomonadota</taxon>
        <taxon>Alphaproteobacteria</taxon>
        <taxon>Rhodospirillales</taxon>
        <taxon>Azospirillaceae</taxon>
        <taxon>Skermanella</taxon>
    </lineage>
</organism>
<dbReference type="GO" id="GO:0032259">
    <property type="term" value="P:methylation"/>
    <property type="evidence" value="ECO:0007669"/>
    <property type="project" value="UniProtKB-KW"/>
</dbReference>
<sequence>MSSVGYYDENADRFFRDTVTADMTALQHRFAKLLPVGGRVLDAGCGSGRDAKAFAAMCFDVVAFDASAEMVRRAQIHTGLEVLQMTFAEVFWQGEFDGIWASASLLHVPRTQMVEICRRLRDALVPSGVLYFSFKHGTSERFVDGRTFIDMDESFVPDLVAQVTDLSMIELWMTADVRPRRDAEAWVSCLAQRNA</sequence>
<dbReference type="RefSeq" id="WP_201078918.1">
    <property type="nucleotide sequence ID" value="NZ_CP067420.1"/>
</dbReference>
<dbReference type="InterPro" id="IPR041698">
    <property type="entry name" value="Methyltransf_25"/>
</dbReference>
<dbReference type="InterPro" id="IPR029063">
    <property type="entry name" value="SAM-dependent_MTases_sf"/>
</dbReference>
<keyword evidence="2" id="KW-0808">Transferase</keyword>
<feature type="domain" description="Methyltransferase" evidence="3">
    <location>
        <begin position="40"/>
        <end position="128"/>
    </location>
</feature>
<evidence type="ECO:0000259" key="3">
    <source>
        <dbReference type="Pfam" id="PF13649"/>
    </source>
</evidence>
<dbReference type="GO" id="GO:0008168">
    <property type="term" value="F:methyltransferase activity"/>
    <property type="evidence" value="ECO:0007669"/>
    <property type="project" value="UniProtKB-KW"/>
</dbReference>
<gene>
    <name evidence="4" type="ORF">IGS68_08475</name>
</gene>
<evidence type="ECO:0000313" key="5">
    <source>
        <dbReference type="Proteomes" id="UP000595197"/>
    </source>
</evidence>
<dbReference type="EMBL" id="CP067420">
    <property type="protein sequence ID" value="QQP91226.1"/>
    <property type="molecule type" value="Genomic_DNA"/>
</dbReference>
<evidence type="ECO:0000313" key="4">
    <source>
        <dbReference type="EMBL" id="QQP91226.1"/>
    </source>
</evidence>
<name>A0ABX7BA34_9PROT</name>
<protein>
    <submittedName>
        <fullName evidence="4">Class I SAM-dependent methyltransferase</fullName>
    </submittedName>
</protein>
<dbReference type="SUPFAM" id="SSF53335">
    <property type="entry name" value="S-adenosyl-L-methionine-dependent methyltransferases"/>
    <property type="match status" value="1"/>
</dbReference>
<dbReference type="PANTHER" id="PTHR43861">
    <property type="entry name" value="TRANS-ACONITATE 2-METHYLTRANSFERASE-RELATED"/>
    <property type="match status" value="1"/>
</dbReference>
<evidence type="ECO:0000256" key="1">
    <source>
        <dbReference type="ARBA" id="ARBA00022603"/>
    </source>
</evidence>
<dbReference type="Gene3D" id="3.40.50.150">
    <property type="entry name" value="Vaccinia Virus protein VP39"/>
    <property type="match status" value="1"/>
</dbReference>
<dbReference type="Pfam" id="PF13649">
    <property type="entry name" value="Methyltransf_25"/>
    <property type="match status" value="1"/>
</dbReference>
<keyword evidence="5" id="KW-1185">Reference proteome</keyword>
<evidence type="ECO:0000256" key="2">
    <source>
        <dbReference type="ARBA" id="ARBA00022679"/>
    </source>
</evidence>
<accession>A0ABX7BA34</accession>
<dbReference type="CDD" id="cd02440">
    <property type="entry name" value="AdoMet_MTases"/>
    <property type="match status" value="1"/>
</dbReference>
<reference evidence="4" key="1">
    <citation type="submission" date="2021-02" db="EMBL/GenBank/DDBJ databases">
        <title>Skermanella TT6 skin isolate.</title>
        <authorList>
            <person name="Lee K."/>
            <person name="Ganzorig M."/>
        </authorList>
    </citation>
    <scope>NUCLEOTIDE SEQUENCE</scope>
    <source>
        <strain evidence="4">TT6</strain>
    </source>
</reference>
<dbReference type="PANTHER" id="PTHR43861:SF1">
    <property type="entry name" value="TRANS-ACONITATE 2-METHYLTRANSFERASE"/>
    <property type="match status" value="1"/>
</dbReference>
<keyword evidence="1 4" id="KW-0489">Methyltransferase</keyword>
<proteinExistence type="predicted"/>
<dbReference type="Proteomes" id="UP000595197">
    <property type="component" value="Chromosome"/>
</dbReference>